<dbReference type="EMBL" id="VUOB01000064">
    <property type="protein sequence ID" value="KAA2253855.1"/>
    <property type="molecule type" value="Genomic_DNA"/>
</dbReference>
<dbReference type="InterPro" id="IPR000086">
    <property type="entry name" value="NUDIX_hydrolase_dom"/>
</dbReference>
<dbReference type="InterPro" id="IPR020084">
    <property type="entry name" value="NUDIX_hydrolase_CS"/>
</dbReference>
<dbReference type="CDD" id="cd03429">
    <property type="entry name" value="NUDIX_NADH_pyrophosphatase_Nudt13"/>
    <property type="match status" value="1"/>
</dbReference>
<comment type="cofactor">
    <cofactor evidence="1">
        <name>Mg(2+)</name>
        <dbReference type="ChEBI" id="CHEBI:18420"/>
    </cofactor>
</comment>
<dbReference type="PROSITE" id="PS00893">
    <property type="entry name" value="NUDIX_BOX"/>
    <property type="match status" value="1"/>
</dbReference>
<dbReference type="OrthoDB" id="9791656at2"/>
<dbReference type="InterPro" id="IPR015797">
    <property type="entry name" value="NUDIX_hydrolase-like_dom_sf"/>
</dbReference>
<dbReference type="GO" id="GO:0046872">
    <property type="term" value="F:metal ion binding"/>
    <property type="evidence" value="ECO:0007669"/>
    <property type="project" value="UniProtKB-KW"/>
</dbReference>
<reference evidence="8 9" key="1">
    <citation type="submission" date="2019-09" db="EMBL/GenBank/DDBJ databases">
        <title>Goodfellowia gen. nov., a new genus of the Pseudonocardineae related to Actinoalloteichus, containing Goodfellowia coeruleoviolacea gen. nov., comb. nov. gen. nov., comb. nov.</title>
        <authorList>
            <person name="Labeda D."/>
        </authorList>
    </citation>
    <scope>NUCLEOTIDE SEQUENCE [LARGE SCALE GENOMIC DNA]</scope>
    <source>
        <strain evidence="8 9">AN110305</strain>
    </source>
</reference>
<dbReference type="PANTHER" id="PTHR42904">
    <property type="entry name" value="NUDIX HYDROLASE, NUDC SUBFAMILY"/>
    <property type="match status" value="1"/>
</dbReference>
<keyword evidence="9" id="KW-1185">Reference proteome</keyword>
<dbReference type="RefSeq" id="WP_149853549.1">
    <property type="nucleotide sequence ID" value="NZ_VUOB01000064.1"/>
</dbReference>
<dbReference type="InterPro" id="IPR050241">
    <property type="entry name" value="NAD-cap_RNA_hydrolase_NudC"/>
</dbReference>
<dbReference type="InterPro" id="IPR015376">
    <property type="entry name" value="Znr_NADH_PPase"/>
</dbReference>
<evidence type="ECO:0000256" key="1">
    <source>
        <dbReference type="ARBA" id="ARBA00001946"/>
    </source>
</evidence>
<dbReference type="PANTHER" id="PTHR42904:SF8">
    <property type="entry name" value="NAD(+) DIPHOSPHATASE"/>
    <property type="match status" value="1"/>
</dbReference>
<keyword evidence="4 8" id="KW-0378">Hydrolase</keyword>
<evidence type="ECO:0000313" key="8">
    <source>
        <dbReference type="EMBL" id="KAA2253855.1"/>
    </source>
</evidence>
<proteinExistence type="predicted"/>
<dbReference type="GO" id="GO:0005829">
    <property type="term" value="C:cytosol"/>
    <property type="evidence" value="ECO:0007669"/>
    <property type="project" value="TreeGrafter"/>
</dbReference>
<dbReference type="PROSITE" id="PS51462">
    <property type="entry name" value="NUDIX"/>
    <property type="match status" value="1"/>
</dbReference>
<dbReference type="Proteomes" id="UP000323454">
    <property type="component" value="Unassembled WGS sequence"/>
</dbReference>
<accession>A0A5B2WQS0</accession>
<protein>
    <recommendedName>
        <fullName evidence="2">NAD(+) diphosphatase</fullName>
        <ecNumber evidence="2">3.6.1.22</ecNumber>
    </recommendedName>
</protein>
<sequence length="302" mass="32611">MTEHALAYTGGHLDRAAALRTDPAWIADALARPDSTVIPLWRDRCLTRHGRPVTLPAPALPDTTPVFLGLRDTTAIFAADLSHLTEPAALDHTGATDTHDLRAVVNDLAPADAATIAYARGITHWHRNQQFCGACGTDTDVRDGGHLRACRNPDCEKLLFPRIEPAVIMVIQAPATAAAPARCLLGRHHGSDEDSYSTLAGFVEIGENLEDAVRREAAEEAGVRIGAVAYQASQAWPFPAGLMVGFRATALTDTTAVDGVELLDARWFTPAELRDRATRRPLARTDSIGDLLLRSWLDDHPA</sequence>
<evidence type="ECO:0000256" key="3">
    <source>
        <dbReference type="ARBA" id="ARBA00022723"/>
    </source>
</evidence>
<dbReference type="NCBIfam" id="NF001299">
    <property type="entry name" value="PRK00241.1"/>
    <property type="match status" value="1"/>
</dbReference>
<dbReference type="AlphaFoldDB" id="A0A5B2WQS0"/>
<name>A0A5B2WQS0_9PSEU</name>
<dbReference type="InterPro" id="IPR049734">
    <property type="entry name" value="NudC-like_C"/>
</dbReference>
<evidence type="ECO:0000256" key="4">
    <source>
        <dbReference type="ARBA" id="ARBA00022801"/>
    </source>
</evidence>
<dbReference type="InterPro" id="IPR015375">
    <property type="entry name" value="NADH_PPase-like_N"/>
</dbReference>
<dbReference type="GO" id="GO:0019677">
    <property type="term" value="P:NAD+ catabolic process"/>
    <property type="evidence" value="ECO:0007669"/>
    <property type="project" value="TreeGrafter"/>
</dbReference>
<keyword evidence="3" id="KW-0479">Metal-binding</keyword>
<reference evidence="8 9" key="2">
    <citation type="submission" date="2019-09" db="EMBL/GenBank/DDBJ databases">
        <authorList>
            <person name="Jin C."/>
        </authorList>
    </citation>
    <scope>NUCLEOTIDE SEQUENCE [LARGE SCALE GENOMIC DNA]</scope>
    <source>
        <strain evidence="8 9">AN110305</strain>
    </source>
</reference>
<evidence type="ECO:0000256" key="6">
    <source>
        <dbReference type="ARBA" id="ARBA00023027"/>
    </source>
</evidence>
<evidence type="ECO:0000259" key="7">
    <source>
        <dbReference type="PROSITE" id="PS51462"/>
    </source>
</evidence>
<comment type="caution">
    <text evidence="8">The sequence shown here is derived from an EMBL/GenBank/DDBJ whole genome shotgun (WGS) entry which is preliminary data.</text>
</comment>
<evidence type="ECO:0000256" key="5">
    <source>
        <dbReference type="ARBA" id="ARBA00022842"/>
    </source>
</evidence>
<keyword evidence="5" id="KW-0460">Magnesium</keyword>
<organism evidence="8 9">
    <name type="scientific">Solihabitans fulvus</name>
    <dbReference type="NCBI Taxonomy" id="1892852"/>
    <lineage>
        <taxon>Bacteria</taxon>
        <taxon>Bacillati</taxon>
        <taxon>Actinomycetota</taxon>
        <taxon>Actinomycetes</taxon>
        <taxon>Pseudonocardiales</taxon>
        <taxon>Pseudonocardiaceae</taxon>
        <taxon>Solihabitans</taxon>
    </lineage>
</organism>
<dbReference type="GO" id="GO:0006742">
    <property type="term" value="P:NADP+ catabolic process"/>
    <property type="evidence" value="ECO:0007669"/>
    <property type="project" value="TreeGrafter"/>
</dbReference>
<evidence type="ECO:0000256" key="2">
    <source>
        <dbReference type="ARBA" id="ARBA00012381"/>
    </source>
</evidence>
<keyword evidence="6" id="KW-0520">NAD</keyword>
<feature type="domain" description="Nudix hydrolase" evidence="7">
    <location>
        <begin position="161"/>
        <end position="290"/>
    </location>
</feature>
<evidence type="ECO:0000313" key="9">
    <source>
        <dbReference type="Proteomes" id="UP000323454"/>
    </source>
</evidence>
<dbReference type="EC" id="3.6.1.22" evidence="2"/>
<gene>
    <name evidence="8" type="primary">nudC</name>
    <name evidence="8" type="ORF">F0L68_31755</name>
</gene>
<dbReference type="Pfam" id="PF09297">
    <property type="entry name" value="Zn_ribbon_NUD"/>
    <property type="match status" value="1"/>
</dbReference>
<dbReference type="Gene3D" id="3.90.79.10">
    <property type="entry name" value="Nucleoside Triphosphate Pyrophosphohydrolase"/>
    <property type="match status" value="1"/>
</dbReference>
<dbReference type="Pfam" id="PF00293">
    <property type="entry name" value="NUDIX"/>
    <property type="match status" value="1"/>
</dbReference>
<dbReference type="GO" id="GO:0035529">
    <property type="term" value="F:NADH pyrophosphatase activity"/>
    <property type="evidence" value="ECO:0007669"/>
    <property type="project" value="TreeGrafter"/>
</dbReference>
<dbReference type="Pfam" id="PF09296">
    <property type="entry name" value="NUDIX-like"/>
    <property type="match status" value="1"/>
</dbReference>
<dbReference type="Gene3D" id="3.90.79.20">
    <property type="match status" value="1"/>
</dbReference>
<dbReference type="SUPFAM" id="SSF55811">
    <property type="entry name" value="Nudix"/>
    <property type="match status" value="1"/>
</dbReference>